<dbReference type="InterPro" id="IPR006249">
    <property type="entry name" value="Aconitase/IRP2"/>
</dbReference>
<dbReference type="CDD" id="cd01580">
    <property type="entry name" value="AcnA_IRP_Swivel"/>
    <property type="match status" value="1"/>
</dbReference>
<keyword evidence="6 9" id="KW-0411">Iron-sulfur</keyword>
<dbReference type="GO" id="GO:0006099">
    <property type="term" value="P:tricarboxylic acid cycle"/>
    <property type="evidence" value="ECO:0007669"/>
    <property type="project" value="UniProtKB-UniPathway"/>
</dbReference>
<evidence type="ECO:0000313" key="13">
    <source>
        <dbReference type="EMBL" id="CAA9552100.1"/>
    </source>
</evidence>
<comment type="pathway">
    <text evidence="2">Carbohydrate metabolism; tricarboxylic acid cycle; isocitrate from oxaloacetate: step 2/2.</text>
</comment>
<dbReference type="InterPro" id="IPR001030">
    <property type="entry name" value="Acoase/IPM_deHydtase_lsu_aba"/>
</dbReference>
<dbReference type="SUPFAM" id="SSF52016">
    <property type="entry name" value="LeuD/IlvD-like"/>
    <property type="match status" value="1"/>
</dbReference>
<dbReference type="InterPro" id="IPR044137">
    <property type="entry name" value="AcnA_IRP_Swivel"/>
</dbReference>
<evidence type="ECO:0000256" key="4">
    <source>
        <dbReference type="ARBA" id="ARBA00022723"/>
    </source>
</evidence>
<comment type="catalytic activity">
    <reaction evidence="8 9">
        <text>citrate = D-threo-isocitrate</text>
        <dbReference type="Rhea" id="RHEA:10336"/>
        <dbReference type="ChEBI" id="CHEBI:15562"/>
        <dbReference type="ChEBI" id="CHEBI:16947"/>
        <dbReference type="EC" id="4.2.1.3"/>
    </reaction>
</comment>
<dbReference type="GO" id="GO:0046872">
    <property type="term" value="F:metal ion binding"/>
    <property type="evidence" value="ECO:0007669"/>
    <property type="project" value="UniProtKB-KW"/>
</dbReference>
<comment type="function">
    <text evidence="9">Catalyzes the isomerization of citrate to isocitrate via cis-aconitate.</text>
</comment>
<dbReference type="EMBL" id="CADCWL010000038">
    <property type="protein sequence ID" value="CAA9552100.1"/>
    <property type="molecule type" value="Genomic_DNA"/>
</dbReference>
<dbReference type="NCBIfam" id="NF006757">
    <property type="entry name" value="PRK09277.1"/>
    <property type="match status" value="1"/>
</dbReference>
<dbReference type="InterPro" id="IPR000573">
    <property type="entry name" value="AconitaseA/IPMdHydase_ssu_swvl"/>
</dbReference>
<dbReference type="NCBIfam" id="TIGR01341">
    <property type="entry name" value="aconitase_1"/>
    <property type="match status" value="1"/>
</dbReference>
<reference evidence="13" key="1">
    <citation type="submission" date="2020-02" db="EMBL/GenBank/DDBJ databases">
        <authorList>
            <person name="Meier V. D."/>
        </authorList>
    </citation>
    <scope>NUCLEOTIDE SEQUENCE</scope>
    <source>
        <strain evidence="13">AVDCRST_MAG19</strain>
    </source>
</reference>
<dbReference type="FunFam" id="3.20.19.10:FF:000001">
    <property type="entry name" value="Aconitate hydratase"/>
    <property type="match status" value="1"/>
</dbReference>
<feature type="domain" description="Aconitase/3-isopropylmalate dehydratase large subunit alpha/beta/alpha" evidence="11">
    <location>
        <begin position="87"/>
        <end position="615"/>
    </location>
</feature>
<sequence>MDQMVAAARPDPFGARATLTTSQGTTVAYYRLGALAERGLADLDRLPFTVRILLENALRNAGGEFVDPSVVEALGRWRPAPSGEGEAFELPFLPSRVVLQDFTGVPAIVDLAAMRSAVARLGADVTRINPLVPADLVIDHSVQVDRFGTTIAFARNVDLEYERNRERYSLLRWGQQTFQNFRVVPPGTGIVHQVNLEFLAGVVQTRQVGAETVAFPDTLVGTDSHTTMINGLGVLGWGVGGIEAEAVLLGQPLYQLSPEVVGVRLTGGLRQGATATDLVLAVTEMLRQHGVVGRFVEFCGAGLSNLTLADRATIANMAPEYGATAALFPVDAETLRYLALTGRTEEQIDLVERYCKEQTLFRTDETPDPAFNELLELELRSVRPSVAGPRRPQDRVPIGELRRTFRAAYKSTFGDAADEVEEAGLERLEDEGGALAAVAADGQNGDNGHNAHNGHASRPHVGDASIEIEGSRTPLHHGSVAIAAITSCTNTSNPSVMLGAGLLAKNAVERGLDVPAYVKTSLAPGSQVVTRYLQKAGLLPYLEALGFHVVGYGCTTCIGNSGPLPAEVAAAVDEHELVVAAVLSGNRNFEGRIHPHVRASFLASPPLVVAYALAGTVDINLNRDPVGTDPNGEPVYLKDLWPSQEDVQSAIDGAVDPDMFRQEYKTVFAGDERWQGLPVPDGHLYEWESDSTYVQEPPYFQDLSPEPAPLSDVSGARVLALLGDSVTTDHISPAGSIPKDGPAGRYLIEQGVKPYEFNSFGSRRGNHEVMIRGTFGNIRLRNLLTPGKEGNRTIHLPSGEETSIYDASMRYQAEGTPLLIIAGKEYGTGSSRDWAAKGTLLLGVRAVLAESYERIHRSNLVGMGVLPLQFRPGDTTQSLGLTGEETFAIVGIADGLSPRQELPITYTRADGTAGEFRAIARVDSPVEVDYYRNGGILPTVLRRLVGGGVAA</sequence>
<keyword evidence="5 9" id="KW-0408">Iron</keyword>
<evidence type="ECO:0000256" key="2">
    <source>
        <dbReference type="ARBA" id="ARBA00004717"/>
    </source>
</evidence>
<evidence type="ECO:0000256" key="9">
    <source>
        <dbReference type="RuleBase" id="RU361275"/>
    </source>
</evidence>
<dbReference type="EC" id="4.2.1.3" evidence="9"/>
<protein>
    <recommendedName>
        <fullName evidence="9">Aconitate hydratase</fullName>
        <shortName evidence="9">Aconitase</shortName>
        <ecNumber evidence="9">4.2.1.3</ecNumber>
    </recommendedName>
</protein>
<dbReference type="InterPro" id="IPR036008">
    <property type="entry name" value="Aconitase_4Fe-4S_dom"/>
</dbReference>
<keyword evidence="4" id="KW-0479">Metal-binding</keyword>
<evidence type="ECO:0000256" key="3">
    <source>
        <dbReference type="ARBA" id="ARBA00007185"/>
    </source>
</evidence>
<dbReference type="Gene3D" id="3.30.499.10">
    <property type="entry name" value="Aconitase, domain 3"/>
    <property type="match status" value="2"/>
</dbReference>
<dbReference type="PROSITE" id="PS00450">
    <property type="entry name" value="ACONITASE_1"/>
    <property type="match status" value="1"/>
</dbReference>
<dbReference type="NCBIfam" id="NF009520">
    <property type="entry name" value="PRK12881.1"/>
    <property type="match status" value="1"/>
</dbReference>
<feature type="domain" description="Aconitase A/isopropylmalate dehydratase small subunit swivel" evidence="12">
    <location>
        <begin position="745"/>
        <end position="871"/>
    </location>
</feature>
<evidence type="ECO:0000256" key="8">
    <source>
        <dbReference type="ARBA" id="ARBA00023501"/>
    </source>
</evidence>
<evidence type="ECO:0000256" key="10">
    <source>
        <dbReference type="SAM" id="MobiDB-lite"/>
    </source>
</evidence>
<evidence type="ECO:0000256" key="7">
    <source>
        <dbReference type="ARBA" id="ARBA00023239"/>
    </source>
</evidence>
<gene>
    <name evidence="13" type="ORF">AVDCRST_MAG19-905</name>
</gene>
<evidence type="ECO:0000256" key="6">
    <source>
        <dbReference type="ARBA" id="ARBA00023014"/>
    </source>
</evidence>
<keyword evidence="9" id="KW-0004">4Fe-4S</keyword>
<dbReference type="PANTHER" id="PTHR11670">
    <property type="entry name" value="ACONITASE/IRON-RESPONSIVE ELEMENT FAMILY MEMBER"/>
    <property type="match status" value="1"/>
</dbReference>
<proteinExistence type="inferred from homology"/>
<evidence type="ECO:0000259" key="12">
    <source>
        <dbReference type="Pfam" id="PF00694"/>
    </source>
</evidence>
<feature type="compositionally biased region" description="Low complexity" evidence="10">
    <location>
        <begin position="440"/>
        <end position="456"/>
    </location>
</feature>
<dbReference type="SUPFAM" id="SSF53732">
    <property type="entry name" value="Aconitase iron-sulfur domain"/>
    <property type="match status" value="1"/>
</dbReference>
<dbReference type="Pfam" id="PF00694">
    <property type="entry name" value="Aconitase_C"/>
    <property type="match status" value="1"/>
</dbReference>
<comment type="similarity">
    <text evidence="3 9">Belongs to the aconitase/IPM isomerase family.</text>
</comment>
<comment type="cofactor">
    <cofactor evidence="1">
        <name>[4Fe-4S] cluster</name>
        <dbReference type="ChEBI" id="CHEBI:49883"/>
    </cofactor>
</comment>
<organism evidence="13">
    <name type="scientific">uncultured Thermomicrobiales bacterium</name>
    <dbReference type="NCBI Taxonomy" id="1645740"/>
    <lineage>
        <taxon>Bacteria</taxon>
        <taxon>Pseudomonadati</taxon>
        <taxon>Thermomicrobiota</taxon>
        <taxon>Thermomicrobia</taxon>
        <taxon>Thermomicrobiales</taxon>
        <taxon>environmental samples</taxon>
    </lineage>
</organism>
<dbReference type="PRINTS" id="PR00415">
    <property type="entry name" value="ACONITASE"/>
</dbReference>
<dbReference type="GO" id="GO:0051539">
    <property type="term" value="F:4 iron, 4 sulfur cluster binding"/>
    <property type="evidence" value="ECO:0007669"/>
    <property type="project" value="UniProtKB-KW"/>
</dbReference>
<dbReference type="PROSITE" id="PS01244">
    <property type="entry name" value="ACONITASE_2"/>
    <property type="match status" value="1"/>
</dbReference>
<dbReference type="UniPathway" id="UPA00223">
    <property type="reaction ID" value="UER00718"/>
</dbReference>
<dbReference type="Gene3D" id="3.20.19.10">
    <property type="entry name" value="Aconitase, domain 4"/>
    <property type="match status" value="1"/>
</dbReference>
<dbReference type="InterPro" id="IPR018136">
    <property type="entry name" value="Aconitase_4Fe-4S_BS"/>
</dbReference>
<dbReference type="CDD" id="cd01586">
    <property type="entry name" value="AcnA_IRP"/>
    <property type="match status" value="1"/>
</dbReference>
<dbReference type="Pfam" id="PF00330">
    <property type="entry name" value="Aconitase"/>
    <property type="match status" value="1"/>
</dbReference>
<dbReference type="GO" id="GO:0003994">
    <property type="term" value="F:aconitate hydratase activity"/>
    <property type="evidence" value="ECO:0007669"/>
    <property type="project" value="UniProtKB-EC"/>
</dbReference>
<dbReference type="InterPro" id="IPR015928">
    <property type="entry name" value="Aconitase/3IPM_dehydase_swvl"/>
</dbReference>
<evidence type="ECO:0000256" key="5">
    <source>
        <dbReference type="ARBA" id="ARBA00023004"/>
    </source>
</evidence>
<feature type="region of interest" description="Disordered" evidence="10">
    <location>
        <begin position="440"/>
        <end position="461"/>
    </location>
</feature>
<name>A0A6J4UKR0_9BACT</name>
<keyword evidence="7 9" id="KW-0456">Lyase</keyword>
<evidence type="ECO:0000256" key="1">
    <source>
        <dbReference type="ARBA" id="ARBA00001966"/>
    </source>
</evidence>
<dbReference type="AlphaFoldDB" id="A0A6J4UKR0"/>
<accession>A0A6J4UKR0</accession>
<dbReference type="Gene3D" id="6.10.190.10">
    <property type="match status" value="1"/>
</dbReference>
<evidence type="ECO:0000259" key="11">
    <source>
        <dbReference type="Pfam" id="PF00330"/>
    </source>
</evidence>
<dbReference type="InterPro" id="IPR015931">
    <property type="entry name" value="Acnase/IPM_dHydase_lsu_aba_1/3"/>
</dbReference>